<dbReference type="GO" id="GO:0140098">
    <property type="term" value="F:catalytic activity, acting on RNA"/>
    <property type="evidence" value="ECO:0007669"/>
    <property type="project" value="UniProtKB-ARBA"/>
</dbReference>
<dbReference type="GO" id="GO:0009982">
    <property type="term" value="F:pseudouridine synthase activity"/>
    <property type="evidence" value="ECO:0007669"/>
    <property type="project" value="InterPro"/>
</dbReference>
<keyword evidence="8" id="KW-1185">Reference proteome</keyword>
<dbReference type="PROSITE" id="PS50889">
    <property type="entry name" value="S4"/>
    <property type="match status" value="1"/>
</dbReference>
<name>C6LHC3_9FIRM</name>
<gene>
    <name evidence="7" type="ORF">BRYFOR_08034</name>
</gene>
<evidence type="ECO:0000256" key="5">
    <source>
        <dbReference type="PROSITE-ProRule" id="PRU00182"/>
    </source>
</evidence>
<protein>
    <recommendedName>
        <fullName evidence="3">RNA pseudouridylate synthase</fullName>
    </recommendedName>
    <alternativeName>
        <fullName evidence="4">RNA-uridine isomerase</fullName>
    </alternativeName>
</protein>
<dbReference type="Gene3D" id="3.30.2350.10">
    <property type="entry name" value="Pseudouridine synthase"/>
    <property type="match status" value="1"/>
</dbReference>
<dbReference type="PANTHER" id="PTHR21600">
    <property type="entry name" value="MITOCHONDRIAL RNA PSEUDOURIDINE SYNTHASE"/>
    <property type="match status" value="1"/>
</dbReference>
<proteinExistence type="inferred from homology"/>
<sequence>MVTVNRVSGNILYIRRSCIVRKMSEIITPADAGSTVGDFLKHHMKLSAAQIRSLKFRESGICVNGERVRVTQVLREHDLLELRFGDEPCRMSHLIPEKHPLHILYEDEDLICVWKEAGMVLHPAHGHYSDSLANYLQGYLAGKGGQEQVRGIGRLDKDTSGIVVFARNRIAAARLWQQRQSGRFQKEYVALCEGVFPDEAYEREQTIDAPIQKVTGEKNKMCIVQERCCPAAGCFAVTHYRAISEKESCFHEAMRLLSAGDLPGPEQASLVRLHLETGRTHQIRVHMAYIGHPLVGDAVYGRGIAGQTCAKLCAWRARLVQPFTGETILLCPPAVKKVCPSA</sequence>
<evidence type="ECO:0000313" key="7">
    <source>
        <dbReference type="EMBL" id="EET59910.1"/>
    </source>
</evidence>
<dbReference type="Proteomes" id="UP000005561">
    <property type="component" value="Unassembled WGS sequence"/>
</dbReference>
<comment type="caution">
    <text evidence="7">The sequence shown here is derived from an EMBL/GenBank/DDBJ whole genome shotgun (WGS) entry which is preliminary data.</text>
</comment>
<reference evidence="7" key="1">
    <citation type="submission" date="2009-07" db="EMBL/GenBank/DDBJ databases">
        <authorList>
            <person name="Weinstock G."/>
            <person name="Sodergren E."/>
            <person name="Clifton S."/>
            <person name="Fulton L."/>
            <person name="Fulton B."/>
            <person name="Courtney L."/>
            <person name="Fronick C."/>
            <person name="Harrison M."/>
            <person name="Strong C."/>
            <person name="Farmer C."/>
            <person name="Delahaunty K."/>
            <person name="Markovic C."/>
            <person name="Hall O."/>
            <person name="Minx P."/>
            <person name="Tomlinson C."/>
            <person name="Mitreva M."/>
            <person name="Nelson J."/>
            <person name="Hou S."/>
            <person name="Wollam A."/>
            <person name="Pepin K.H."/>
            <person name="Johnson M."/>
            <person name="Bhonagiri V."/>
            <person name="Nash W.E."/>
            <person name="Warren W."/>
            <person name="Chinwalla A."/>
            <person name="Mardis E.R."/>
            <person name="Wilson R.K."/>
        </authorList>
    </citation>
    <scope>NUCLEOTIDE SEQUENCE [LARGE SCALE GENOMIC DNA]</scope>
    <source>
        <strain evidence="7">DSM 14469</strain>
    </source>
</reference>
<comment type="similarity">
    <text evidence="2">Belongs to the pseudouridine synthase RluA family.</text>
</comment>
<organism evidence="7 8">
    <name type="scientific">Marvinbryantia formatexigens DSM 14469</name>
    <dbReference type="NCBI Taxonomy" id="478749"/>
    <lineage>
        <taxon>Bacteria</taxon>
        <taxon>Bacillati</taxon>
        <taxon>Bacillota</taxon>
        <taxon>Clostridia</taxon>
        <taxon>Lachnospirales</taxon>
        <taxon>Lachnospiraceae</taxon>
        <taxon>Marvinbryantia</taxon>
    </lineage>
</organism>
<dbReference type="InterPro" id="IPR006145">
    <property type="entry name" value="PsdUridine_synth_RsuA/RluA"/>
</dbReference>
<dbReference type="eggNOG" id="COG0564">
    <property type="taxonomic scope" value="Bacteria"/>
</dbReference>
<evidence type="ECO:0000259" key="6">
    <source>
        <dbReference type="Pfam" id="PF00849"/>
    </source>
</evidence>
<dbReference type="CDD" id="cd02869">
    <property type="entry name" value="PseudoU_synth_RluA_like"/>
    <property type="match status" value="1"/>
</dbReference>
<evidence type="ECO:0000256" key="1">
    <source>
        <dbReference type="ARBA" id="ARBA00000073"/>
    </source>
</evidence>
<dbReference type="Pfam" id="PF00849">
    <property type="entry name" value="PseudoU_synth_2"/>
    <property type="match status" value="1"/>
</dbReference>
<dbReference type="PANTHER" id="PTHR21600:SF87">
    <property type="entry name" value="RNA PSEUDOURIDYLATE SYNTHASE DOMAIN-CONTAINING PROTEIN 1"/>
    <property type="match status" value="1"/>
</dbReference>
<dbReference type="InterPro" id="IPR020103">
    <property type="entry name" value="PsdUridine_synth_cat_dom_sf"/>
</dbReference>
<dbReference type="STRING" id="168384.SAMN05660368_00736"/>
<dbReference type="EMBL" id="ACCL02000014">
    <property type="protein sequence ID" value="EET59910.1"/>
    <property type="molecule type" value="Genomic_DNA"/>
</dbReference>
<dbReference type="GO" id="GO:0003723">
    <property type="term" value="F:RNA binding"/>
    <property type="evidence" value="ECO:0007669"/>
    <property type="project" value="UniProtKB-KW"/>
</dbReference>
<keyword evidence="5" id="KW-0694">RNA-binding</keyword>
<evidence type="ECO:0000256" key="3">
    <source>
        <dbReference type="ARBA" id="ARBA00031870"/>
    </source>
</evidence>
<evidence type="ECO:0000313" key="8">
    <source>
        <dbReference type="Proteomes" id="UP000005561"/>
    </source>
</evidence>
<evidence type="ECO:0000256" key="4">
    <source>
        <dbReference type="ARBA" id="ARBA00033164"/>
    </source>
</evidence>
<dbReference type="GO" id="GO:0000455">
    <property type="term" value="P:enzyme-directed rRNA pseudouridine synthesis"/>
    <property type="evidence" value="ECO:0007669"/>
    <property type="project" value="TreeGrafter"/>
</dbReference>
<dbReference type="SUPFAM" id="SSF55120">
    <property type="entry name" value="Pseudouridine synthase"/>
    <property type="match status" value="1"/>
</dbReference>
<comment type="catalytic activity">
    <reaction evidence="1">
        <text>a uridine in RNA = a pseudouridine in RNA</text>
        <dbReference type="Rhea" id="RHEA:48348"/>
        <dbReference type="Rhea" id="RHEA-COMP:12068"/>
        <dbReference type="Rhea" id="RHEA-COMP:12069"/>
        <dbReference type="ChEBI" id="CHEBI:65314"/>
        <dbReference type="ChEBI" id="CHEBI:65315"/>
    </reaction>
</comment>
<dbReference type="InterPro" id="IPR050188">
    <property type="entry name" value="RluA_PseudoU_synthase"/>
</dbReference>
<evidence type="ECO:0000256" key="2">
    <source>
        <dbReference type="ARBA" id="ARBA00010876"/>
    </source>
</evidence>
<feature type="domain" description="Pseudouridine synthase RsuA/RluA-like" evidence="6">
    <location>
        <begin position="109"/>
        <end position="288"/>
    </location>
</feature>
<accession>C6LHC3</accession>
<dbReference type="AlphaFoldDB" id="C6LHC3"/>
<keyword evidence="7" id="KW-0413">Isomerase</keyword>